<protein>
    <submittedName>
        <fullName evidence="2">Extracellular nuclease</fullName>
    </submittedName>
</protein>
<dbReference type="EMBL" id="ADZX01000486">
    <property type="protein sequence ID" value="EFK96427.1"/>
    <property type="molecule type" value="Genomic_DNA"/>
</dbReference>
<dbReference type="NCBIfam" id="NF033681">
    <property type="entry name" value="ExeM_NucH_DNase"/>
    <property type="match status" value="1"/>
</dbReference>
<dbReference type="InterPro" id="IPR047971">
    <property type="entry name" value="ExeM-like"/>
</dbReference>
<dbReference type="AlphaFoldDB" id="D9PJ38"/>
<evidence type="ECO:0000259" key="1">
    <source>
        <dbReference type="Pfam" id="PF03372"/>
    </source>
</evidence>
<dbReference type="PANTHER" id="PTHR42834:SF1">
    <property type="entry name" value="ENDONUCLEASE_EXONUCLEASE_PHOSPHATASE FAMILY PROTEIN (AFU_ORTHOLOGUE AFUA_3G09210)"/>
    <property type="match status" value="1"/>
</dbReference>
<dbReference type="Pfam" id="PF03372">
    <property type="entry name" value="Exo_endo_phos"/>
    <property type="match status" value="1"/>
</dbReference>
<dbReference type="InterPro" id="IPR036691">
    <property type="entry name" value="Endo/exonu/phosph_ase_sf"/>
</dbReference>
<dbReference type="PANTHER" id="PTHR42834">
    <property type="entry name" value="ENDONUCLEASE/EXONUCLEASE/PHOSPHATASE FAMILY PROTEIN (AFU_ORTHOLOGUE AFUA_3G09210)"/>
    <property type="match status" value="1"/>
</dbReference>
<feature type="non-terminal residue" evidence="2">
    <location>
        <position position="856"/>
    </location>
</feature>
<gene>
    <name evidence="2" type="ORF">LDC_1547</name>
</gene>
<proteinExistence type="predicted"/>
<sequence>MINEFSASTTGTDVEYLEVFGTPSADYSEYWLLEIEGDTTGAGLVDEVIQVGSTDSLGLWVSRLLPNALENGTLTLLLVRGFSGALNQDLDANNDGILDQTPWAAVVDAVAVNDGGIGDLTYGPTLGPNFDGLSSFPPGGASRIPDGLDSDNPSDWARNDFDLAGIPGYIGTPIEGEALNTPGAPNQLYVPPPPGGTCGDPVVYIHQIQGSGAVFDPAFGGVQSVEAVVTAIAPGLGGLYIQEEPVDADADPMTSEGLFVYLGEAPDPSLAVGDLVRVTGTVTEYVTSGGASSQTELAGSPIVTACGQGAAIPPAAVMFPLLDTAELEAVEGMVVSLPQALVISEYYNFDRYGEVVVSLPPEGWDRLYTPTAVVEPGQDAIDLAADYATRRITIDDARSAQNPDPAIHPGNGLEFTLDNRFRGGDTIAGIAGVIDHTFGLYRLQPTTYGTYGVVNPRPESPDPVGGNVRVATMNVLNYFLTLDDSGPICGPDQDLECRGADDAEELERQRAKLLDALARIEGDVVGLVEMENTPGVEPAADLVAGLNDLVGGGTYAFIDTGIIGTDAIRVGLIYKPAVVRPVGDFAILDSSVDARFLDDKNRPVLAQTFEDRASGERFTVAVNHLKSKGSPCDDVGDPDLGDGQGNCNLTRTAAAEALVDWLSSDPTGSGDGRYLIIGDLNSYDKEDPIDTLLAGGYTDLVGAFGGELAYSYVFDGQLGYLDYALASADLVSTVTGATVWHINADEPDLLDYDTTFKQPAQDALYEPNAFRSSDHDPVIVGLDLEAPQLRVRVEPQVLWPANHRYVRVVAKVKATDNEGSPEVRLVSATSNEPDDGVADGSTTNDIVILDDRTFLL</sequence>
<organism evidence="2">
    <name type="scientific">sediment metagenome</name>
    <dbReference type="NCBI Taxonomy" id="749907"/>
    <lineage>
        <taxon>unclassified sequences</taxon>
        <taxon>metagenomes</taxon>
        <taxon>ecological metagenomes</taxon>
    </lineage>
</organism>
<dbReference type="CDD" id="cd10283">
    <property type="entry name" value="MnuA_DNase1-like"/>
    <property type="match status" value="1"/>
</dbReference>
<accession>D9PJ38</accession>
<name>D9PJ38_9ZZZZ</name>
<evidence type="ECO:0000313" key="2">
    <source>
        <dbReference type="EMBL" id="EFK96427.1"/>
    </source>
</evidence>
<dbReference type="InterPro" id="IPR005135">
    <property type="entry name" value="Endo/exonuclease/phosphatase"/>
</dbReference>
<dbReference type="SUPFAM" id="SSF56219">
    <property type="entry name" value="DNase I-like"/>
    <property type="match status" value="1"/>
</dbReference>
<dbReference type="CDD" id="cd04486">
    <property type="entry name" value="YhcR_OBF_like"/>
    <property type="match status" value="1"/>
</dbReference>
<feature type="domain" description="Endonuclease/exonuclease/phosphatase" evidence="1">
    <location>
        <begin position="500"/>
        <end position="775"/>
    </location>
</feature>
<dbReference type="GO" id="GO:0003824">
    <property type="term" value="F:catalytic activity"/>
    <property type="evidence" value="ECO:0007669"/>
    <property type="project" value="InterPro"/>
</dbReference>
<comment type="caution">
    <text evidence="2">The sequence shown here is derived from an EMBL/GenBank/DDBJ whole genome shotgun (WGS) entry which is preliminary data.</text>
</comment>
<reference evidence="2" key="1">
    <citation type="submission" date="2010-07" db="EMBL/GenBank/DDBJ databases">
        <authorList>
            <consortium name="CONSOLIDER consortium CSD2007-00005"/>
            <person name="Guazzaroni M.-E."/>
            <person name="Richter M."/>
            <person name="Garcia-Salamanca A."/>
            <person name="Yarza P."/>
            <person name="Ferrer M."/>
        </authorList>
    </citation>
    <scope>NUCLEOTIDE SEQUENCE</scope>
</reference>
<dbReference type="Gene3D" id="3.60.10.10">
    <property type="entry name" value="Endonuclease/exonuclease/phosphatase"/>
    <property type="match status" value="1"/>
</dbReference>
<reference evidence="2" key="2">
    <citation type="journal article" date="2011" name="Microb. Ecol.">
        <title>Taxonomic and Functional Metagenomic Profiling of the Microbial Community in the Anoxic Sediment of a Sub-saline Shallow Lake (Laguna de Carrizo, Central Spain).</title>
        <authorList>
            <person name="Ferrer M."/>
            <person name="Guazzaroni M.E."/>
            <person name="Richter M."/>
            <person name="Garcia-Salamanca A."/>
            <person name="Yarza P."/>
            <person name="Suarez-Suarez A."/>
            <person name="Solano J."/>
            <person name="Alcaide M."/>
            <person name="van Dillewijn P."/>
            <person name="Molina-Henares M.A."/>
            <person name="Lopez-Cortes N."/>
            <person name="Al-Ramahi Y."/>
            <person name="Guerrero C."/>
            <person name="Acosta A."/>
            <person name="de Eugenio L.I."/>
            <person name="Martinez V."/>
            <person name="Marques S."/>
            <person name="Rojo F."/>
            <person name="Santero E."/>
            <person name="Genilloud O."/>
            <person name="Perez-Perez J."/>
            <person name="Rossello-Mora R."/>
            <person name="Ramos J.L."/>
        </authorList>
    </citation>
    <scope>NUCLEOTIDE SEQUENCE</scope>
</reference>